<feature type="transmembrane region" description="Helical" evidence="1">
    <location>
        <begin position="473"/>
        <end position="494"/>
    </location>
</feature>
<gene>
    <name evidence="2" type="ORF">HW115_03085</name>
</gene>
<dbReference type="InterPro" id="IPR027417">
    <property type="entry name" value="P-loop_NTPase"/>
</dbReference>
<dbReference type="EMBL" id="JACBAZ010000001">
    <property type="protein sequence ID" value="NWK54580.1"/>
    <property type="molecule type" value="Genomic_DNA"/>
</dbReference>
<name>A0A851GIV6_9BACT</name>
<protein>
    <submittedName>
        <fullName evidence="2">50S ribosome-binding GTPase</fullName>
    </submittedName>
</protein>
<dbReference type="PANTHER" id="PTHR43681:SF1">
    <property type="entry name" value="SARCALUMENIN"/>
    <property type="match status" value="1"/>
</dbReference>
<feature type="transmembrane region" description="Helical" evidence="1">
    <location>
        <begin position="448"/>
        <end position="467"/>
    </location>
</feature>
<comment type="caution">
    <text evidence="2">The sequence shown here is derived from an EMBL/GenBank/DDBJ whole genome shotgun (WGS) entry which is preliminary data.</text>
</comment>
<dbReference type="PANTHER" id="PTHR43681">
    <property type="entry name" value="TRANSMEMBRANE GTPASE FZO"/>
    <property type="match status" value="1"/>
</dbReference>
<evidence type="ECO:0000313" key="3">
    <source>
        <dbReference type="Proteomes" id="UP000557872"/>
    </source>
</evidence>
<dbReference type="Proteomes" id="UP000557872">
    <property type="component" value="Unassembled WGS sequence"/>
</dbReference>
<evidence type="ECO:0000313" key="2">
    <source>
        <dbReference type="EMBL" id="NWK54580.1"/>
    </source>
</evidence>
<reference evidence="2 3" key="1">
    <citation type="submission" date="2020-07" db="EMBL/GenBank/DDBJ databases">
        <title>Roseicoccus Jingziensis gen. nov., sp. nov., isolated from coastal seawater.</title>
        <authorList>
            <person name="Feng X."/>
        </authorList>
    </citation>
    <scope>NUCLEOTIDE SEQUENCE [LARGE SCALE GENOMIC DNA]</scope>
    <source>
        <strain evidence="2 3">N1E253</strain>
    </source>
</reference>
<keyword evidence="1" id="KW-1133">Transmembrane helix</keyword>
<accession>A0A851GIV6</accession>
<dbReference type="InterPro" id="IPR051943">
    <property type="entry name" value="TRAFAC_Dynamin-like_GTPase"/>
</dbReference>
<dbReference type="Gene3D" id="3.40.50.300">
    <property type="entry name" value="P-loop containing nucleotide triphosphate hydrolases"/>
    <property type="match status" value="1"/>
</dbReference>
<keyword evidence="3" id="KW-1185">Reference proteome</keyword>
<sequence>MFGEAYFSARSGLEDLAGRVIELAEKTGTDHRPLSEGDVAVGLDSPFLWLVCGEAGAGKSTLVNALFGRSLCPLDSQRGSKVRWFRYADRPRTNRVTDALEECYLPEEYLSRFNVMDTPGLGPGYEPCQEVVQRFLPSCDHVFWVLPIGNPWGGAFWDLLSSQPDAVLQKSVLLLQRKDECDENELEIILGHVRDLAGQRLATIPPILPVSARQAWQARKDGRRDEAMWAKSGFDAFFSWLQQAVMDSPARKQSLVEIRQALAEVLRRIEVSVEERTEQLQGNEHFLRDLEWEADRERMGHAKEFVGDFADMRRVLASKNNEFQQYLRRKLGFWSSMKSLLFAENTSKVIEGWMIRTVQSAAQQQANEDGERVIEECHRHWSTVRPRVKNRLGIALDDFDDEADGFFSIGESFEQSMADASRKAIQDLRIRKDLHPIIQRRREHLKNWLYLSFSSVMLAGATGALSLGERYYLPYGFLALGGVAMLGFVIQGVFSGRKVKHLLAQRLEHGRVEFSQALESRYSEGIRRFYVEYLDLLSGVRRHILHAQQDLAPNLEERNRLFLELMILEREM</sequence>
<proteinExistence type="predicted"/>
<evidence type="ECO:0000256" key="1">
    <source>
        <dbReference type="SAM" id="Phobius"/>
    </source>
</evidence>
<keyword evidence="1" id="KW-0812">Transmembrane</keyword>
<dbReference type="AlphaFoldDB" id="A0A851GIV6"/>
<dbReference type="RefSeq" id="WP_178931098.1">
    <property type="nucleotide sequence ID" value="NZ_JACBAZ010000001.1"/>
</dbReference>
<organism evidence="2 3">
    <name type="scientific">Oceaniferula marina</name>
    <dbReference type="NCBI Taxonomy" id="2748318"/>
    <lineage>
        <taxon>Bacteria</taxon>
        <taxon>Pseudomonadati</taxon>
        <taxon>Verrucomicrobiota</taxon>
        <taxon>Verrucomicrobiia</taxon>
        <taxon>Verrucomicrobiales</taxon>
        <taxon>Verrucomicrobiaceae</taxon>
        <taxon>Oceaniferula</taxon>
    </lineage>
</organism>
<dbReference type="SUPFAM" id="SSF52540">
    <property type="entry name" value="P-loop containing nucleoside triphosphate hydrolases"/>
    <property type="match status" value="1"/>
</dbReference>
<keyword evidence="1" id="KW-0472">Membrane</keyword>